<dbReference type="EC" id="3.4.23.51" evidence="1"/>
<name>A0A832T1C3_PYRHR</name>
<comment type="caution">
    <text evidence="1">The sequence shown here is derived from an EMBL/GenBank/DDBJ whole genome shotgun (WGS) entry which is preliminary data.</text>
</comment>
<evidence type="ECO:0000313" key="1">
    <source>
        <dbReference type="EMBL" id="HII61959.1"/>
    </source>
</evidence>
<dbReference type="GO" id="GO:0008047">
    <property type="term" value="F:enzyme activator activity"/>
    <property type="evidence" value="ECO:0007669"/>
    <property type="project" value="InterPro"/>
</dbReference>
<dbReference type="InterPro" id="IPR023430">
    <property type="entry name" value="Pept_HybD-like_dom_sf"/>
</dbReference>
<gene>
    <name evidence="1" type="primary">hycI</name>
    <name evidence="1" type="ORF">HA331_09545</name>
</gene>
<dbReference type="EMBL" id="DUJN01000008">
    <property type="protein sequence ID" value="HII61959.1"/>
    <property type="molecule type" value="Genomic_DNA"/>
</dbReference>
<dbReference type="SUPFAM" id="SSF53163">
    <property type="entry name" value="HybD-like"/>
    <property type="match status" value="1"/>
</dbReference>
<reference evidence="1" key="1">
    <citation type="journal article" date="2020" name="bioRxiv">
        <title>A rank-normalized archaeal taxonomy based on genome phylogeny resolves widespread incomplete and uneven classifications.</title>
        <authorList>
            <person name="Rinke C."/>
            <person name="Chuvochina M."/>
            <person name="Mussig A.J."/>
            <person name="Chaumeil P.-A."/>
            <person name="Waite D.W."/>
            <person name="Whitman W.B."/>
            <person name="Parks D.H."/>
            <person name="Hugenholtz P."/>
        </authorList>
    </citation>
    <scope>NUCLEOTIDE SEQUENCE</scope>
    <source>
        <strain evidence="1">UBA8834</strain>
    </source>
</reference>
<evidence type="ECO:0000313" key="2">
    <source>
        <dbReference type="Proteomes" id="UP000617544"/>
    </source>
</evidence>
<dbReference type="NCBIfam" id="TIGR00072">
    <property type="entry name" value="hydrog_prot"/>
    <property type="match status" value="1"/>
</dbReference>
<dbReference type="GO" id="GO:0016485">
    <property type="term" value="P:protein processing"/>
    <property type="evidence" value="ECO:0007669"/>
    <property type="project" value="TreeGrafter"/>
</dbReference>
<dbReference type="InterPro" id="IPR000671">
    <property type="entry name" value="Peptidase_A31"/>
</dbReference>
<dbReference type="CDD" id="cd06067">
    <property type="entry name" value="H2MP_MemB-H2evol"/>
    <property type="match status" value="1"/>
</dbReference>
<dbReference type="RefSeq" id="WP_010885069.1">
    <property type="nucleotide sequence ID" value="NZ_DUJN01000008.1"/>
</dbReference>
<dbReference type="NCBIfam" id="TIGR00142">
    <property type="entry name" value="hycI"/>
    <property type="match status" value="1"/>
</dbReference>
<accession>A0A832T1C3</accession>
<dbReference type="PANTHER" id="PTHR30302:SF7">
    <property type="entry name" value="F420-NONREDUCING HYDROGENASE II"/>
    <property type="match status" value="1"/>
</dbReference>
<sequence length="147" mass="16097">MKVVICCIGNELKGDDAFGILVYEMLKGKIRDEALLINCGNVPENYIGKIIDADPDLVILVDAVHFGGKPGELVIVDPEETLGEAFSTHSLPLKVLTKFIRENTRAKVLLLGCQPRNVEFLGVVSEEVKAAAERATNYIVRLLGNYV</sequence>
<dbReference type="Proteomes" id="UP000617544">
    <property type="component" value="Unassembled WGS sequence"/>
</dbReference>
<keyword evidence="1" id="KW-0378">Hydrolase</keyword>
<dbReference type="OMA" id="EMCAANP"/>
<dbReference type="AlphaFoldDB" id="A0A832T1C3"/>
<organism evidence="1 2">
    <name type="scientific">Pyrococcus horikoshii</name>
    <dbReference type="NCBI Taxonomy" id="53953"/>
    <lineage>
        <taxon>Archaea</taxon>
        <taxon>Methanobacteriati</taxon>
        <taxon>Methanobacteriota</taxon>
        <taxon>Thermococci</taxon>
        <taxon>Thermococcales</taxon>
        <taxon>Thermococcaceae</taxon>
        <taxon>Pyrococcus</taxon>
    </lineage>
</organism>
<dbReference type="Gene3D" id="3.40.50.1450">
    <property type="entry name" value="HybD-like"/>
    <property type="match status" value="1"/>
</dbReference>
<dbReference type="GO" id="GO:0004175">
    <property type="term" value="F:endopeptidase activity"/>
    <property type="evidence" value="ECO:0007669"/>
    <property type="project" value="TreeGrafter"/>
</dbReference>
<dbReference type="PRINTS" id="PR00446">
    <property type="entry name" value="HYDRGNUPTAKE"/>
</dbReference>
<dbReference type="GeneID" id="1443304"/>
<protein>
    <submittedName>
        <fullName evidence="1">Hydrogenase maturation peptidase HycI</fullName>
        <ecNumber evidence="1">3.4.23.51</ecNumber>
    </submittedName>
</protein>
<proteinExistence type="predicted"/>
<dbReference type="PANTHER" id="PTHR30302">
    <property type="entry name" value="HYDROGENASE 1 MATURATION PROTEASE"/>
    <property type="match status" value="1"/>
</dbReference>
<dbReference type="Pfam" id="PF01750">
    <property type="entry name" value="HycI"/>
    <property type="match status" value="1"/>
</dbReference>
<dbReference type="InterPro" id="IPR004420">
    <property type="entry name" value="Pept_A31_hyd_mat_HycI"/>
</dbReference>